<comment type="caution">
    <text evidence="14">The sequence shown here is derived from an EMBL/GenBank/DDBJ whole genome shotgun (WGS) entry which is preliminary data.</text>
</comment>
<keyword evidence="8" id="KW-0119">Carbohydrate metabolism</keyword>
<feature type="active site" description="Tele-UMP-histidine intermediate" evidence="10">
    <location>
        <position position="168"/>
    </location>
</feature>
<evidence type="ECO:0000313" key="14">
    <source>
        <dbReference type="EMBL" id="OGC35313.1"/>
    </source>
</evidence>
<dbReference type="GO" id="GO:0008108">
    <property type="term" value="F:UDP-glucose:hexose-1-phosphate uridylyltransferase activity"/>
    <property type="evidence" value="ECO:0007669"/>
    <property type="project" value="UniProtKB-UniRule"/>
</dbReference>
<dbReference type="PANTHER" id="PTHR42763:SF1">
    <property type="entry name" value="UDP-GLUCOSE--HEXOSE-1-PHOSPHATE URIDYLYLTRANSFERASE"/>
    <property type="match status" value="1"/>
</dbReference>
<proteinExistence type="inferred from homology"/>
<evidence type="ECO:0000259" key="13">
    <source>
        <dbReference type="Pfam" id="PF02744"/>
    </source>
</evidence>
<dbReference type="PIRSF" id="PIRSF000808">
    <property type="entry name" value="GalT"/>
    <property type="match status" value="1"/>
</dbReference>
<keyword evidence="3 14" id="KW-0808">Transferase</keyword>
<keyword evidence="7" id="KW-0299">Galactose metabolism</keyword>
<protein>
    <recommendedName>
        <fullName evidence="9">Galactose-1-phosphate uridylyltransferase</fullName>
        <ecNumber evidence="9">2.7.7.12</ecNumber>
    </recommendedName>
</protein>
<evidence type="ECO:0000256" key="2">
    <source>
        <dbReference type="ARBA" id="ARBA00010951"/>
    </source>
</evidence>
<evidence type="ECO:0000259" key="12">
    <source>
        <dbReference type="Pfam" id="PF01087"/>
    </source>
</evidence>
<dbReference type="UniPathway" id="UPA00214"/>
<name>A0A1F4TTC5_UNCSA</name>
<dbReference type="GO" id="GO:0008270">
    <property type="term" value="F:zinc ion binding"/>
    <property type="evidence" value="ECO:0007669"/>
    <property type="project" value="InterPro"/>
</dbReference>
<dbReference type="Gene3D" id="3.30.428.10">
    <property type="entry name" value="HIT-like"/>
    <property type="match status" value="2"/>
</dbReference>
<keyword evidence="6" id="KW-0862">Zinc</keyword>
<feature type="region of interest" description="Disordered" evidence="11">
    <location>
        <begin position="24"/>
        <end position="50"/>
    </location>
</feature>
<evidence type="ECO:0000256" key="4">
    <source>
        <dbReference type="ARBA" id="ARBA00022695"/>
    </source>
</evidence>
<dbReference type="InterPro" id="IPR005850">
    <property type="entry name" value="GalP_Utransf_C"/>
</dbReference>
<dbReference type="SUPFAM" id="SSF54197">
    <property type="entry name" value="HIT-like"/>
    <property type="match status" value="2"/>
</dbReference>
<dbReference type="PANTHER" id="PTHR42763">
    <property type="entry name" value="ADP-GLUCOSE PHOSPHORYLASE"/>
    <property type="match status" value="1"/>
</dbReference>
<keyword evidence="5" id="KW-0479">Metal-binding</keyword>
<dbReference type="Pfam" id="PF02744">
    <property type="entry name" value="GalP_UDP_tr_C"/>
    <property type="match status" value="1"/>
</dbReference>
<feature type="domain" description="Galactose-1-phosphate uridyl transferase N-terminal" evidence="12">
    <location>
        <begin position="4"/>
        <end position="178"/>
    </location>
</feature>
<evidence type="ECO:0000256" key="7">
    <source>
        <dbReference type="ARBA" id="ARBA00023144"/>
    </source>
</evidence>
<evidence type="ECO:0000256" key="1">
    <source>
        <dbReference type="ARBA" id="ARBA00001947"/>
    </source>
</evidence>
<comment type="similarity">
    <text evidence="2">Belongs to the galactose-1-phosphate uridylyltransferase type 1 family.</text>
</comment>
<evidence type="ECO:0000256" key="6">
    <source>
        <dbReference type="ARBA" id="ARBA00022833"/>
    </source>
</evidence>
<reference evidence="14 15" key="1">
    <citation type="journal article" date="2016" name="Nat. Commun.">
        <title>Thousands of microbial genomes shed light on interconnected biogeochemical processes in an aquifer system.</title>
        <authorList>
            <person name="Anantharaman K."/>
            <person name="Brown C.T."/>
            <person name="Hug L.A."/>
            <person name="Sharon I."/>
            <person name="Castelle C.J."/>
            <person name="Probst A.J."/>
            <person name="Thomas B.C."/>
            <person name="Singh A."/>
            <person name="Wilkins M.J."/>
            <person name="Karaoz U."/>
            <person name="Brodie E.L."/>
            <person name="Williams K.H."/>
            <person name="Hubbard S.S."/>
            <person name="Banfield J.F."/>
        </authorList>
    </citation>
    <scope>NUCLEOTIDE SEQUENCE [LARGE SCALE GENOMIC DNA]</scope>
</reference>
<accession>A0A1F4TTC5</accession>
<dbReference type="AlphaFoldDB" id="A0A1F4TTC5"/>
<dbReference type="GO" id="GO:0006012">
    <property type="term" value="P:galactose metabolic process"/>
    <property type="evidence" value="ECO:0007669"/>
    <property type="project" value="UniProtKB-UniRule"/>
</dbReference>
<evidence type="ECO:0000256" key="5">
    <source>
        <dbReference type="ARBA" id="ARBA00022723"/>
    </source>
</evidence>
<dbReference type="InterPro" id="IPR005849">
    <property type="entry name" value="GalP_Utransf_N"/>
</dbReference>
<dbReference type="InterPro" id="IPR036265">
    <property type="entry name" value="HIT-like_sf"/>
</dbReference>
<gene>
    <name evidence="14" type="ORF">A2462_02460</name>
</gene>
<dbReference type="Proteomes" id="UP000177309">
    <property type="component" value="Unassembled WGS sequence"/>
</dbReference>
<evidence type="ECO:0000256" key="9">
    <source>
        <dbReference type="NCBIfam" id="TIGR00209"/>
    </source>
</evidence>
<evidence type="ECO:0000256" key="10">
    <source>
        <dbReference type="PIRSR" id="PIRSR000808-1"/>
    </source>
</evidence>
<feature type="domain" description="Galactose-1-phosphate uridyl transferase C-terminal" evidence="13">
    <location>
        <begin position="186"/>
        <end position="309"/>
    </location>
</feature>
<sequence>MPELRKDPISERWVVIATERGKRPTDFSSVPVSEESKGSKGCPFDEGNEAKTPPEIAAWREADTSPNTPGWDVRVVNNLFPALVNQGEVNRTGMGVYDMMSGIGAHEVIIETPQHDLCIPDMPDEQVEKILWAYKQRILEISKDQRFRYVLVFKNYGKTAGASLAHPHSQLIATPITPRYVKLELSNSRAYFLEKERCIFCDIIRQELGSGERIVYENEYFVAFTPFASRFPFEVWLLPRRHEHGFEIMPDQERILLARCLKDILKRLKIALNDPPFNYVLHTCPNQVARAGKPAYWGTIQYDFHWHIEIIPRLTKMAGFEWGSGLYINPTSPEQAAKFLREVKV</sequence>
<organism evidence="14 15">
    <name type="scientific">candidate division WOR-1 bacterium RIFOXYC2_FULL_41_25</name>
    <dbReference type="NCBI Taxonomy" id="1802586"/>
    <lineage>
        <taxon>Bacteria</taxon>
        <taxon>Bacillati</taxon>
        <taxon>Saganbacteria</taxon>
    </lineage>
</organism>
<keyword evidence="4 14" id="KW-0548">Nucleotidyltransferase</keyword>
<dbReference type="Pfam" id="PF01087">
    <property type="entry name" value="GalP_UDP_transf"/>
    <property type="match status" value="1"/>
</dbReference>
<evidence type="ECO:0000256" key="8">
    <source>
        <dbReference type="ARBA" id="ARBA00023277"/>
    </source>
</evidence>
<dbReference type="EMBL" id="MEUI01000004">
    <property type="protein sequence ID" value="OGC35313.1"/>
    <property type="molecule type" value="Genomic_DNA"/>
</dbReference>
<dbReference type="InterPro" id="IPR001937">
    <property type="entry name" value="GalP_UDPtransf1"/>
</dbReference>
<evidence type="ECO:0000313" key="15">
    <source>
        <dbReference type="Proteomes" id="UP000177309"/>
    </source>
</evidence>
<dbReference type="CDD" id="cd00608">
    <property type="entry name" value="GalT"/>
    <property type="match status" value="1"/>
</dbReference>
<comment type="cofactor">
    <cofactor evidence="1">
        <name>Zn(2+)</name>
        <dbReference type="ChEBI" id="CHEBI:29105"/>
    </cofactor>
</comment>
<dbReference type="NCBIfam" id="TIGR00209">
    <property type="entry name" value="galT_1"/>
    <property type="match status" value="1"/>
</dbReference>
<evidence type="ECO:0000256" key="3">
    <source>
        <dbReference type="ARBA" id="ARBA00022679"/>
    </source>
</evidence>
<dbReference type="InterPro" id="IPR053177">
    <property type="entry name" value="ADP-glucose_phosphorylase"/>
</dbReference>
<dbReference type="EC" id="2.7.7.12" evidence="9"/>
<evidence type="ECO:0000256" key="11">
    <source>
        <dbReference type="SAM" id="MobiDB-lite"/>
    </source>
</evidence>